<dbReference type="AlphaFoldDB" id="A0A9D4FVS8"/>
<proteinExistence type="predicted"/>
<protein>
    <recommendedName>
        <fullName evidence="4">Secreted protein</fullName>
    </recommendedName>
</protein>
<accession>A0A9D4FVS8</accession>
<feature type="chain" id="PRO_5038626844" description="Secreted protein" evidence="1">
    <location>
        <begin position="23"/>
        <end position="150"/>
    </location>
</feature>
<name>A0A9D4FVS8_DREPO</name>
<keyword evidence="1" id="KW-0732">Signal</keyword>
<gene>
    <name evidence="2" type="ORF">DPMN_131906</name>
</gene>
<reference evidence="2" key="2">
    <citation type="submission" date="2020-11" db="EMBL/GenBank/DDBJ databases">
        <authorList>
            <person name="McCartney M.A."/>
            <person name="Auch B."/>
            <person name="Kono T."/>
            <person name="Mallez S."/>
            <person name="Becker A."/>
            <person name="Gohl D.M."/>
            <person name="Silverstein K.A.T."/>
            <person name="Koren S."/>
            <person name="Bechman K.B."/>
            <person name="Herman A."/>
            <person name="Abrahante J.E."/>
            <person name="Garbe J."/>
        </authorList>
    </citation>
    <scope>NUCLEOTIDE SEQUENCE</scope>
    <source>
        <strain evidence="2">Duluth1</strain>
        <tissue evidence="2">Whole animal</tissue>
    </source>
</reference>
<feature type="signal peptide" evidence="1">
    <location>
        <begin position="1"/>
        <end position="22"/>
    </location>
</feature>
<organism evidence="2 3">
    <name type="scientific">Dreissena polymorpha</name>
    <name type="common">Zebra mussel</name>
    <name type="synonym">Mytilus polymorpha</name>
    <dbReference type="NCBI Taxonomy" id="45954"/>
    <lineage>
        <taxon>Eukaryota</taxon>
        <taxon>Metazoa</taxon>
        <taxon>Spiralia</taxon>
        <taxon>Lophotrochozoa</taxon>
        <taxon>Mollusca</taxon>
        <taxon>Bivalvia</taxon>
        <taxon>Autobranchia</taxon>
        <taxon>Heteroconchia</taxon>
        <taxon>Euheterodonta</taxon>
        <taxon>Imparidentia</taxon>
        <taxon>Neoheterodontei</taxon>
        <taxon>Myida</taxon>
        <taxon>Dreissenoidea</taxon>
        <taxon>Dreissenidae</taxon>
        <taxon>Dreissena</taxon>
    </lineage>
</organism>
<evidence type="ECO:0000313" key="2">
    <source>
        <dbReference type="EMBL" id="KAH3803640.1"/>
    </source>
</evidence>
<dbReference type="EMBL" id="JAIWYP010000006">
    <property type="protein sequence ID" value="KAH3803640.1"/>
    <property type="molecule type" value="Genomic_DNA"/>
</dbReference>
<dbReference type="Proteomes" id="UP000828390">
    <property type="component" value="Unassembled WGS sequence"/>
</dbReference>
<evidence type="ECO:0000313" key="3">
    <source>
        <dbReference type="Proteomes" id="UP000828390"/>
    </source>
</evidence>
<sequence>MRHRRFATVYVRVCTVFFLSSSVLIRDGSDTIKQHGVCRVAAAKDPAKKRTSAVMVLEGSGPEMCSLTVNDAHGQPIHRCGCIGALKGFLGPYTASTRTIPDAVILPVCHKTTVLASRISKESAGRSRTYKDRYGGTRRLHGLHAGSCRI</sequence>
<evidence type="ECO:0000256" key="1">
    <source>
        <dbReference type="SAM" id="SignalP"/>
    </source>
</evidence>
<evidence type="ECO:0008006" key="4">
    <source>
        <dbReference type="Google" id="ProtNLM"/>
    </source>
</evidence>
<comment type="caution">
    <text evidence="2">The sequence shown here is derived from an EMBL/GenBank/DDBJ whole genome shotgun (WGS) entry which is preliminary data.</text>
</comment>
<keyword evidence="3" id="KW-1185">Reference proteome</keyword>
<reference evidence="2" key="1">
    <citation type="journal article" date="2019" name="bioRxiv">
        <title>The Genome of the Zebra Mussel, Dreissena polymorpha: A Resource for Invasive Species Research.</title>
        <authorList>
            <person name="McCartney M.A."/>
            <person name="Auch B."/>
            <person name="Kono T."/>
            <person name="Mallez S."/>
            <person name="Zhang Y."/>
            <person name="Obille A."/>
            <person name="Becker A."/>
            <person name="Abrahante J.E."/>
            <person name="Garbe J."/>
            <person name="Badalamenti J.P."/>
            <person name="Herman A."/>
            <person name="Mangelson H."/>
            <person name="Liachko I."/>
            <person name="Sullivan S."/>
            <person name="Sone E.D."/>
            <person name="Koren S."/>
            <person name="Silverstein K.A.T."/>
            <person name="Beckman K.B."/>
            <person name="Gohl D.M."/>
        </authorList>
    </citation>
    <scope>NUCLEOTIDE SEQUENCE</scope>
    <source>
        <strain evidence="2">Duluth1</strain>
        <tissue evidence="2">Whole animal</tissue>
    </source>
</reference>